<accession>A0A4D9F4E9</accession>
<reference evidence="2 3" key="2">
    <citation type="submission" date="2019-04" db="EMBL/GenBank/DDBJ databases">
        <title>The genome sequence of big-headed turtle.</title>
        <authorList>
            <person name="Gong S."/>
        </authorList>
    </citation>
    <scope>NUCLEOTIDE SEQUENCE [LARGE SCALE GENOMIC DNA]</scope>
    <source>
        <strain evidence="2">DO16091913</strain>
        <tissue evidence="2">Muscle</tissue>
    </source>
</reference>
<keyword evidence="3" id="KW-1185">Reference proteome</keyword>
<dbReference type="EMBL" id="QXTE01000012">
    <property type="protein sequence ID" value="TFK14268.1"/>
    <property type="molecule type" value="Genomic_DNA"/>
</dbReference>
<feature type="compositionally biased region" description="Low complexity" evidence="1">
    <location>
        <begin position="69"/>
        <end position="84"/>
    </location>
</feature>
<gene>
    <name evidence="2" type="ORF">DR999_PMT02316</name>
</gene>
<evidence type="ECO:0000313" key="2">
    <source>
        <dbReference type="EMBL" id="TFK14268.1"/>
    </source>
</evidence>
<comment type="caution">
    <text evidence="2">The sequence shown here is derived from an EMBL/GenBank/DDBJ whole genome shotgun (WGS) entry which is preliminary data.</text>
</comment>
<dbReference type="PROSITE" id="PS51257">
    <property type="entry name" value="PROKAR_LIPOPROTEIN"/>
    <property type="match status" value="1"/>
</dbReference>
<organism evidence="2 3">
    <name type="scientific">Platysternon megacephalum</name>
    <name type="common">big-headed turtle</name>
    <dbReference type="NCBI Taxonomy" id="55544"/>
    <lineage>
        <taxon>Eukaryota</taxon>
        <taxon>Metazoa</taxon>
        <taxon>Chordata</taxon>
        <taxon>Craniata</taxon>
        <taxon>Vertebrata</taxon>
        <taxon>Euteleostomi</taxon>
        <taxon>Archelosauria</taxon>
        <taxon>Testudinata</taxon>
        <taxon>Testudines</taxon>
        <taxon>Cryptodira</taxon>
        <taxon>Durocryptodira</taxon>
        <taxon>Testudinoidea</taxon>
        <taxon>Platysternidae</taxon>
        <taxon>Platysternon</taxon>
    </lineage>
</organism>
<name>A0A4D9F4E9_9SAUR</name>
<sequence length="91" mass="9418">MRVFENSNVTIAAGGSGSCPVPADRGWFELVRCHSDAVWPINTSSARATAFVSQCSEAGRQPLWRLLQPGSSSGGASTPAPAATELSGARL</sequence>
<dbReference type="Proteomes" id="UP000297703">
    <property type="component" value="Unassembled WGS sequence"/>
</dbReference>
<protein>
    <submittedName>
        <fullName evidence="2">Tectonic-2</fullName>
    </submittedName>
</protein>
<evidence type="ECO:0000313" key="3">
    <source>
        <dbReference type="Proteomes" id="UP000297703"/>
    </source>
</evidence>
<feature type="region of interest" description="Disordered" evidence="1">
    <location>
        <begin position="66"/>
        <end position="91"/>
    </location>
</feature>
<dbReference type="AlphaFoldDB" id="A0A4D9F4E9"/>
<evidence type="ECO:0000256" key="1">
    <source>
        <dbReference type="SAM" id="MobiDB-lite"/>
    </source>
</evidence>
<reference evidence="2 3" key="1">
    <citation type="submission" date="2019-04" db="EMBL/GenBank/DDBJ databases">
        <title>Draft genome of the big-headed turtle Platysternon megacephalum.</title>
        <authorList>
            <person name="Gong S."/>
        </authorList>
    </citation>
    <scope>NUCLEOTIDE SEQUENCE [LARGE SCALE GENOMIC DNA]</scope>
    <source>
        <strain evidence="2">DO16091913</strain>
        <tissue evidence="2">Muscle</tissue>
    </source>
</reference>
<proteinExistence type="predicted"/>